<dbReference type="Pfam" id="PF00931">
    <property type="entry name" value="NB-ARC"/>
    <property type="match status" value="1"/>
</dbReference>
<dbReference type="InterPro" id="IPR002182">
    <property type="entry name" value="NB-ARC"/>
</dbReference>
<dbReference type="InterPro" id="IPR042197">
    <property type="entry name" value="Apaf_helical"/>
</dbReference>
<dbReference type="Gene3D" id="1.10.8.430">
    <property type="entry name" value="Helical domain of apoptotic protease-activating factors"/>
    <property type="match status" value="1"/>
</dbReference>
<name>A0A9P4Q6F1_9PEZI</name>
<evidence type="ECO:0000259" key="2">
    <source>
        <dbReference type="Pfam" id="PF06985"/>
    </source>
</evidence>
<dbReference type="Pfam" id="PF06985">
    <property type="entry name" value="HET"/>
    <property type="match status" value="1"/>
</dbReference>
<evidence type="ECO:0000313" key="4">
    <source>
        <dbReference type="Proteomes" id="UP000799441"/>
    </source>
</evidence>
<dbReference type="OrthoDB" id="674604at2759"/>
<comment type="caution">
    <text evidence="3">The sequence shown here is derived from an EMBL/GenBank/DDBJ whole genome shotgun (WGS) entry which is preliminary data.</text>
</comment>
<organism evidence="3 4">
    <name type="scientific">Polychaeton citri CBS 116435</name>
    <dbReference type="NCBI Taxonomy" id="1314669"/>
    <lineage>
        <taxon>Eukaryota</taxon>
        <taxon>Fungi</taxon>
        <taxon>Dikarya</taxon>
        <taxon>Ascomycota</taxon>
        <taxon>Pezizomycotina</taxon>
        <taxon>Dothideomycetes</taxon>
        <taxon>Dothideomycetidae</taxon>
        <taxon>Capnodiales</taxon>
        <taxon>Capnodiaceae</taxon>
        <taxon>Polychaeton</taxon>
    </lineage>
</organism>
<dbReference type="PANTHER" id="PTHR10622:SF13">
    <property type="entry name" value="NACHT DOMAIN-CONTAINING PROTEIN"/>
    <property type="match status" value="1"/>
</dbReference>
<dbReference type="EMBL" id="MU003813">
    <property type="protein sequence ID" value="KAF2719286.1"/>
    <property type="molecule type" value="Genomic_DNA"/>
</dbReference>
<dbReference type="AlphaFoldDB" id="A0A9P4Q6F1"/>
<feature type="domain" description="NB-ARC" evidence="1">
    <location>
        <begin position="256"/>
        <end position="409"/>
    </location>
</feature>
<dbReference type="Gene3D" id="3.40.50.300">
    <property type="entry name" value="P-loop containing nucleotide triphosphate hydrolases"/>
    <property type="match status" value="1"/>
</dbReference>
<evidence type="ECO:0000313" key="3">
    <source>
        <dbReference type="EMBL" id="KAF2719286.1"/>
    </source>
</evidence>
<evidence type="ECO:0000259" key="1">
    <source>
        <dbReference type="Pfam" id="PF00931"/>
    </source>
</evidence>
<accession>A0A9P4Q6F1</accession>
<dbReference type="PANTHER" id="PTHR10622">
    <property type="entry name" value="HET DOMAIN-CONTAINING PROTEIN"/>
    <property type="match status" value="1"/>
</dbReference>
<protein>
    <submittedName>
        <fullName evidence="3">Kinesin light chain 1</fullName>
    </submittedName>
</protein>
<proteinExistence type="predicted"/>
<sequence length="659" mass="76022">MRLLERDSVGNVSLTKDLPDSELPAYKYAILSHTWGPDEEEVNFHDITNGSGTSKLGYKKIQFCIQQTKQDGLKYFWVDTCCIDKDRETELSKALRSMFRWYANAEKCYVFLSDVPQKTSEQDFRSSRWFKRGWTLQELIAPSTLEFFSEDWYSLGLKESLERQISEITRIPVKALRGHALTDFTVQERRQWQVGRDTREPEDLVYSLLGLLEISMPVLYGEGKVKAWERLENEINAIQKGYLSEAIEARPFIARERELREVHAELNDGGARRTVVLQGLGGIGKTQLAIAYAVRHKEDYSAFLWVNAKDEDTLKSSYVQVVKRIIREHPTMIRLANVDTHANLDEVVDEVKAWLSLPKNSRWLMVFDNYDNPKVSEYNDPTAFDLRQYLPETYQGSVIITTRSAKIKHGHILQVNKLENLQDSLEMLRTSSGGTLTNDPNALQLVEKLDGLPLALATAGAYLRQTPMTCQQYLRHLEKSRAKLQKLSPDLTTYEDRTLYSTWQVSFEQIERKSSLSANLLRLWAYFDNQDIWFELLKNASSERPQWLQDLTEDELDFHNTLRVLCDHGLVQADSAREVGHESKGYSIHTCVHSWVEGVLNAGWNQELARTALDCVASSVPDKSQALWSLTQRRLLNHANRISRYAREFDSEVHTRQVR</sequence>
<dbReference type="InterPro" id="IPR027417">
    <property type="entry name" value="P-loop_NTPase"/>
</dbReference>
<feature type="domain" description="Heterokaryon incompatibility" evidence="2">
    <location>
        <begin position="28"/>
        <end position="118"/>
    </location>
</feature>
<dbReference type="SUPFAM" id="SSF52540">
    <property type="entry name" value="P-loop containing nucleoside triphosphate hydrolases"/>
    <property type="match status" value="1"/>
</dbReference>
<keyword evidence="4" id="KW-1185">Reference proteome</keyword>
<reference evidence="3" key="1">
    <citation type="journal article" date="2020" name="Stud. Mycol.">
        <title>101 Dothideomycetes genomes: a test case for predicting lifestyles and emergence of pathogens.</title>
        <authorList>
            <person name="Haridas S."/>
            <person name="Albert R."/>
            <person name="Binder M."/>
            <person name="Bloem J."/>
            <person name="Labutti K."/>
            <person name="Salamov A."/>
            <person name="Andreopoulos B."/>
            <person name="Baker S."/>
            <person name="Barry K."/>
            <person name="Bills G."/>
            <person name="Bluhm B."/>
            <person name="Cannon C."/>
            <person name="Castanera R."/>
            <person name="Culley D."/>
            <person name="Daum C."/>
            <person name="Ezra D."/>
            <person name="Gonzalez J."/>
            <person name="Henrissat B."/>
            <person name="Kuo A."/>
            <person name="Liang C."/>
            <person name="Lipzen A."/>
            <person name="Lutzoni F."/>
            <person name="Magnuson J."/>
            <person name="Mondo S."/>
            <person name="Nolan M."/>
            <person name="Ohm R."/>
            <person name="Pangilinan J."/>
            <person name="Park H.-J."/>
            <person name="Ramirez L."/>
            <person name="Alfaro M."/>
            <person name="Sun H."/>
            <person name="Tritt A."/>
            <person name="Yoshinaga Y."/>
            <person name="Zwiers L.-H."/>
            <person name="Turgeon B."/>
            <person name="Goodwin S."/>
            <person name="Spatafora J."/>
            <person name="Crous P."/>
            <person name="Grigoriev I."/>
        </authorList>
    </citation>
    <scope>NUCLEOTIDE SEQUENCE</scope>
    <source>
        <strain evidence="3">CBS 116435</strain>
    </source>
</reference>
<gene>
    <name evidence="3" type="ORF">K431DRAFT_331252</name>
</gene>
<dbReference type="InterPro" id="IPR010730">
    <property type="entry name" value="HET"/>
</dbReference>
<dbReference type="PRINTS" id="PR00364">
    <property type="entry name" value="DISEASERSIST"/>
</dbReference>
<dbReference type="Proteomes" id="UP000799441">
    <property type="component" value="Unassembled WGS sequence"/>
</dbReference>
<dbReference type="GO" id="GO:0043531">
    <property type="term" value="F:ADP binding"/>
    <property type="evidence" value="ECO:0007669"/>
    <property type="project" value="InterPro"/>
</dbReference>